<dbReference type="Proteomes" id="UP000187097">
    <property type="component" value="Chromosome"/>
</dbReference>
<organism evidence="2 3">
    <name type="scientific">Xanthomonas oryzae pv. oryzae</name>
    <dbReference type="NCBI Taxonomy" id="64187"/>
    <lineage>
        <taxon>Bacteria</taxon>
        <taxon>Pseudomonadati</taxon>
        <taxon>Pseudomonadota</taxon>
        <taxon>Gammaproteobacteria</taxon>
        <taxon>Lysobacterales</taxon>
        <taxon>Lysobacteraceae</taxon>
        <taxon>Xanthomonas</taxon>
    </lineage>
</organism>
<dbReference type="SUPFAM" id="SSF49899">
    <property type="entry name" value="Concanavalin A-like lectins/glucanases"/>
    <property type="match status" value="1"/>
</dbReference>
<reference evidence="2" key="2">
    <citation type="submission" date="2020-01" db="EMBL/GenBank/DDBJ databases">
        <title>Complete genome investigation of Xanthomonas oryzae strains.</title>
        <authorList>
            <person name="Kaur A."/>
            <person name="Bansal K."/>
            <person name="Patil P.B."/>
        </authorList>
    </citation>
    <scope>NUCLEOTIDE SEQUENCE</scope>
    <source>
        <strain evidence="2">IXO792</strain>
    </source>
</reference>
<sequence length="175" mass="18725">MTVTTTTSPRLHRRTPSSSGFRAATLGPQWAFFNPAADEAKCLQLGNGVLRLQGKGSAPRHALPLTVIATAPAYQFEVQMTVAPGRQSVARLFYSDKLYAGVGSNGEHFVMHRYGGNAPARWPPVLPVLPCGCGSPTTATSSPSTAVPTARSGPRTRCRWKYPATTTTWPASSWP</sequence>
<evidence type="ECO:0000256" key="1">
    <source>
        <dbReference type="SAM" id="MobiDB-lite"/>
    </source>
</evidence>
<dbReference type="InterPro" id="IPR013320">
    <property type="entry name" value="ConA-like_dom_sf"/>
</dbReference>
<protein>
    <submittedName>
        <fullName evidence="2">Xylosidase</fullName>
    </submittedName>
</protein>
<feature type="compositionally biased region" description="Low complexity" evidence="1">
    <location>
        <begin position="136"/>
        <end position="152"/>
    </location>
</feature>
<gene>
    <name evidence="2" type="ORF">IXO792_00860</name>
</gene>
<dbReference type="AlphaFoldDB" id="A0AAJ5M9E4"/>
<proteinExistence type="predicted"/>
<accession>A0AAJ5M9E4</accession>
<feature type="region of interest" description="Disordered" evidence="1">
    <location>
        <begin position="1"/>
        <end position="22"/>
    </location>
</feature>
<reference evidence="2" key="1">
    <citation type="submission" date="2015-01" db="EMBL/GenBank/DDBJ databases">
        <authorList>
            <person name="Midha S."/>
            <person name="Anil M.G."/>
            <person name="Mishra D."/>
            <person name="Brahma K."/>
            <person name="Laha G.S."/>
            <person name="Sundaram R.M."/>
            <person name="Sonti R.V."/>
            <person name="Patil P.B."/>
        </authorList>
    </citation>
    <scope>NUCLEOTIDE SEQUENCE</scope>
    <source>
        <strain evidence="2">IXO792</strain>
    </source>
</reference>
<evidence type="ECO:0000313" key="2">
    <source>
        <dbReference type="EMBL" id="UXW00020.1"/>
    </source>
</evidence>
<feature type="region of interest" description="Disordered" evidence="1">
    <location>
        <begin position="136"/>
        <end position="156"/>
    </location>
</feature>
<dbReference type="EMBL" id="CP047493">
    <property type="protein sequence ID" value="UXW00020.1"/>
    <property type="molecule type" value="Genomic_DNA"/>
</dbReference>
<name>A0AAJ5M9E4_XANOO</name>
<evidence type="ECO:0000313" key="3">
    <source>
        <dbReference type="Proteomes" id="UP000187097"/>
    </source>
</evidence>